<feature type="compositionally biased region" description="Basic and acidic residues" evidence="5">
    <location>
        <begin position="844"/>
        <end position="868"/>
    </location>
</feature>
<feature type="compositionally biased region" description="Basic and acidic residues" evidence="5">
    <location>
        <begin position="1325"/>
        <end position="1346"/>
    </location>
</feature>
<feature type="compositionally biased region" description="Basic and acidic residues" evidence="5">
    <location>
        <begin position="1258"/>
        <end position="1280"/>
    </location>
</feature>
<feature type="compositionally biased region" description="Basic and acidic residues" evidence="5">
    <location>
        <begin position="784"/>
        <end position="795"/>
    </location>
</feature>
<feature type="compositionally biased region" description="Basic and acidic residues" evidence="5">
    <location>
        <begin position="568"/>
        <end position="582"/>
    </location>
</feature>
<dbReference type="GO" id="GO:0016607">
    <property type="term" value="C:nuclear speck"/>
    <property type="evidence" value="ECO:0007669"/>
    <property type="project" value="TreeGrafter"/>
</dbReference>
<reference evidence="7" key="1">
    <citation type="submission" date="2020-03" db="EMBL/GenBank/DDBJ databases">
        <title>A high-quality chromosome-level genome assembly of a woody plant with both climbing and erect habits, Rhamnella rubrinervis.</title>
        <authorList>
            <person name="Lu Z."/>
            <person name="Yang Y."/>
            <person name="Zhu X."/>
            <person name="Sun Y."/>
        </authorList>
    </citation>
    <scope>NUCLEOTIDE SEQUENCE</scope>
    <source>
        <strain evidence="7">BYM</strain>
        <tissue evidence="7">Leaf</tissue>
    </source>
</reference>
<dbReference type="OrthoDB" id="1917198at2759"/>
<dbReference type="PANTHER" id="PTHR36884:SF1">
    <property type="entry name" value="FIP1[V]-LIKE PROTEIN"/>
    <property type="match status" value="1"/>
</dbReference>
<evidence type="ECO:0000256" key="1">
    <source>
        <dbReference type="ARBA" id="ARBA00004123"/>
    </source>
</evidence>
<accession>A0A8K0MP21</accession>
<feature type="compositionally biased region" description="Acidic residues" evidence="5">
    <location>
        <begin position="155"/>
        <end position="166"/>
    </location>
</feature>
<feature type="compositionally biased region" description="Low complexity" evidence="5">
    <location>
        <begin position="20"/>
        <end position="38"/>
    </location>
</feature>
<dbReference type="Proteomes" id="UP000796880">
    <property type="component" value="Unassembled WGS sequence"/>
</dbReference>
<feature type="region of interest" description="Disordered" evidence="5">
    <location>
        <begin position="601"/>
        <end position="953"/>
    </location>
</feature>
<feature type="compositionally biased region" description="Acidic residues" evidence="5">
    <location>
        <begin position="50"/>
        <end position="59"/>
    </location>
</feature>
<proteinExistence type="inferred from homology"/>
<feature type="domain" description="Pre-mRNA polyadenylation factor Fip1" evidence="6">
    <location>
        <begin position="407"/>
        <end position="449"/>
    </location>
</feature>
<evidence type="ECO:0000256" key="5">
    <source>
        <dbReference type="SAM" id="MobiDB-lite"/>
    </source>
</evidence>
<evidence type="ECO:0000256" key="2">
    <source>
        <dbReference type="ARBA" id="ARBA00007459"/>
    </source>
</evidence>
<feature type="compositionally biased region" description="Basic and acidic residues" evidence="5">
    <location>
        <begin position="982"/>
        <end position="1148"/>
    </location>
</feature>
<feature type="region of interest" description="Disordered" evidence="5">
    <location>
        <begin position="982"/>
        <end position="1346"/>
    </location>
</feature>
<evidence type="ECO:0000313" key="8">
    <source>
        <dbReference type="Proteomes" id="UP000796880"/>
    </source>
</evidence>
<keyword evidence="3" id="KW-0507">mRNA processing</keyword>
<feature type="compositionally biased region" description="Basic and acidic residues" evidence="5">
    <location>
        <begin position="1155"/>
        <end position="1182"/>
    </location>
</feature>
<evidence type="ECO:0000256" key="4">
    <source>
        <dbReference type="ARBA" id="ARBA00023242"/>
    </source>
</evidence>
<feature type="region of interest" description="Disordered" evidence="5">
    <location>
        <begin position="1379"/>
        <end position="1410"/>
    </location>
</feature>
<feature type="compositionally biased region" description="Polar residues" evidence="5">
    <location>
        <begin position="1200"/>
        <end position="1209"/>
    </location>
</feature>
<feature type="region of interest" description="Disordered" evidence="5">
    <location>
        <begin position="230"/>
        <end position="295"/>
    </location>
</feature>
<dbReference type="GO" id="GO:0006397">
    <property type="term" value="P:mRNA processing"/>
    <property type="evidence" value="ECO:0007669"/>
    <property type="project" value="UniProtKB-KW"/>
</dbReference>
<evidence type="ECO:0000313" key="7">
    <source>
        <dbReference type="EMBL" id="KAF3452974.1"/>
    </source>
</evidence>
<feature type="region of interest" description="Disordered" evidence="5">
    <location>
        <begin position="558"/>
        <end position="582"/>
    </location>
</feature>
<feature type="compositionally biased region" description="Acidic residues" evidence="5">
    <location>
        <begin position="245"/>
        <end position="254"/>
    </location>
</feature>
<dbReference type="PANTHER" id="PTHR36884">
    <property type="entry name" value="FIP1[III]-LIKE PROTEIN"/>
    <property type="match status" value="1"/>
</dbReference>
<evidence type="ECO:0000259" key="6">
    <source>
        <dbReference type="Pfam" id="PF05182"/>
    </source>
</evidence>
<comment type="subcellular location">
    <subcellularLocation>
        <location evidence="1">Nucleus</location>
    </subcellularLocation>
</comment>
<sequence>MEDDDEFGDLYTDVLLPFGSSSSSTALQPQQAAAAPASIHRPIDLNLHSDDEEIVEEASEPNPNVPRPPTYQTLAPYSSPAGAADSFPDNSIRHSGVVDDAAGGTRVLEAADGKLREAALEDANYGAVSDNDGFRQQVGGKDEELMEKDVNFDIEEGNTGMDDDAGSEPLIPGLASSVPVRGSAGDIENVEASRMDGNIGGDGGDGGGGGGDDWDSDSEDDLQIVLNDNDHGPMAMERGGIAGGDQDDDEDEDGLVIVTEGDPNQPLEEQDWGEDATQAADGERKDTGEGGKTGAGIGVAPKVGYGSHGYHPFHSQFKYVRPGAAPMPGATTSVPGGVPGQVRPLVNMGPIAGRGRGDWRPSGLKNATAMQKNFHSGFGPGWGNNMAGRGFGGGQEFTLPSHKTIFDVDIDNFEEKPWKYPGVDTSDFFNFGFNEDSWKDYCKQLEQLRLESTMQSKIRVYESGRAEQEYDPDLPPELAAATGIHDVPAGNANLGKSDVGQSDLAKGSARIRPPIPTGRAIQVEGGYGERLPSIDTRPPRIRDSDAIIEIVLQGSLDDDASAGNCVPDRPDNDPTRENLGEGHVADEHNSQADSEFFDNFHQTSNGRKREPAGTRVPFHNSVHEDIPNGDGILSFPPPEAPGQYAGSRDQTPVYSGGSVGTAYEERQTKGRAHDRSPHMTPSQSTRDKRSNNQREDSVGSIDGKRTPQSSSPTDRAVPESSVELRDADCNELALADGGSGVEKDETTSNTKTAIDSLEDEAVKKQKISSRVEQPVIQEVDDGEDSKTARSSDNSRARSGSSKEYQKWRDGVEEEVIQGRSTRMGSIPRYLDEKEQGFLRKKRDGRQESERNRVVSKGREDSYPYRECDPGLVHHLHTKTDGLERRKERDNPDGAWQRRDDDSYSSRRIRTEETRKRERGDEMGSRHQSKVRESNRGDKDEVLHSRKQLDNGSYRVYYDKDVGVRNRERDDSLKVRYEHMDDCHGKRRKGEEHLRREHIDKEDMLHGHRENTSRRKRERDEVLEQRKREEQQRLRDNVDDHHSVRHKDEGRLQRERSDRQREREEWHRLKQSHEENVPKRERDEGRGVMRSGRGADDKAWINHAKVKDESKASDREYHYKEAVRHSEPSKRRDRTEDENSHHGGREDVYSRGNHMSNEERRSRQDRSSTRNERAVNASDDHKVHDRKHKENPRRNKESVGGDNSSLVSSKRNQEDHSGQSNEPGMKGTMNQGIGVHEFPVQHHPSKKHREDASSDDEQQDSRRGRSKLERWTSHKERDFSIKSKSSSSTLKLKDLDKNNNNGPVEASKLPDEPLKTIDTVDSQRALAEERDVTDLDSKDADTKPLEDRHLDTVEKLKKRSERFKLPMPSDKDAVAIKKMETEGLPSAKSGTPAESEIKPERPARKRRWISN</sequence>
<dbReference type="InterPro" id="IPR044976">
    <property type="entry name" value="FIPS5/FIPS3-like"/>
</dbReference>
<keyword evidence="8" id="KW-1185">Reference proteome</keyword>
<dbReference type="Pfam" id="PF05182">
    <property type="entry name" value="Fip1"/>
    <property type="match status" value="1"/>
</dbReference>
<feature type="compositionally biased region" description="Gly residues" evidence="5">
    <location>
        <begin position="198"/>
        <end position="211"/>
    </location>
</feature>
<comment type="caution">
    <text evidence="7">The sequence shown here is derived from an EMBL/GenBank/DDBJ whole genome shotgun (WGS) entry which is preliminary data.</text>
</comment>
<comment type="similarity">
    <text evidence="2">Belongs to the FIP1 family.</text>
</comment>
<keyword evidence="4" id="KW-0539">Nucleus</keyword>
<organism evidence="7 8">
    <name type="scientific">Rhamnella rubrinervis</name>
    <dbReference type="NCBI Taxonomy" id="2594499"/>
    <lineage>
        <taxon>Eukaryota</taxon>
        <taxon>Viridiplantae</taxon>
        <taxon>Streptophyta</taxon>
        <taxon>Embryophyta</taxon>
        <taxon>Tracheophyta</taxon>
        <taxon>Spermatophyta</taxon>
        <taxon>Magnoliopsida</taxon>
        <taxon>eudicotyledons</taxon>
        <taxon>Gunneridae</taxon>
        <taxon>Pentapetalae</taxon>
        <taxon>rosids</taxon>
        <taxon>fabids</taxon>
        <taxon>Rosales</taxon>
        <taxon>Rhamnaceae</taxon>
        <taxon>rhamnoid group</taxon>
        <taxon>Rhamneae</taxon>
        <taxon>Rhamnella</taxon>
    </lineage>
</organism>
<dbReference type="EMBL" id="VOIH02000002">
    <property type="protein sequence ID" value="KAF3452974.1"/>
    <property type="molecule type" value="Genomic_DNA"/>
</dbReference>
<feature type="compositionally biased region" description="Basic and acidic residues" evidence="5">
    <location>
        <begin position="877"/>
        <end position="948"/>
    </location>
</feature>
<feature type="compositionally biased region" description="Basic and acidic residues" evidence="5">
    <location>
        <begin position="685"/>
        <end position="705"/>
    </location>
</feature>
<name>A0A8K0MP21_9ROSA</name>
<gene>
    <name evidence="7" type="ORF">FNV43_RR03407</name>
</gene>
<feature type="region of interest" description="Disordered" evidence="5">
    <location>
        <begin position="155"/>
        <end position="217"/>
    </location>
</feature>
<dbReference type="GO" id="GO:0003723">
    <property type="term" value="F:RNA binding"/>
    <property type="evidence" value="ECO:0007669"/>
    <property type="project" value="TreeGrafter"/>
</dbReference>
<dbReference type="InterPro" id="IPR007854">
    <property type="entry name" value="Fip1_dom"/>
</dbReference>
<feature type="compositionally biased region" description="Basic and acidic residues" evidence="5">
    <location>
        <begin position="663"/>
        <end position="677"/>
    </location>
</feature>
<protein>
    <recommendedName>
        <fullName evidence="6">Pre-mRNA polyadenylation factor Fip1 domain-containing protein</fullName>
    </recommendedName>
</protein>
<feature type="region of interest" description="Disordered" evidence="5">
    <location>
        <begin position="18"/>
        <end position="98"/>
    </location>
</feature>
<evidence type="ECO:0000256" key="3">
    <source>
        <dbReference type="ARBA" id="ARBA00022664"/>
    </source>
</evidence>